<dbReference type="AlphaFoldDB" id="A0A2K4WUH0"/>
<evidence type="ECO:0000313" key="1">
    <source>
        <dbReference type="EMBL" id="SOS39516.1"/>
    </source>
</evidence>
<proteinExistence type="predicted"/>
<reference evidence="1 2" key="1">
    <citation type="submission" date="2017-11" db="EMBL/GenBank/DDBJ databases">
        <authorList>
            <person name="Han C.G."/>
        </authorList>
    </citation>
    <scope>NUCLEOTIDE SEQUENCE [LARGE SCALE GENOMIC DNA]</scope>
    <source>
        <strain evidence="1">CFBP3840</strain>
    </source>
</reference>
<sequence>MDKQTQTEFKISYDAPGDLENHQINAKDLGNAIIGMHDLITKAASIVSSGASEAELKVLAPAQEGSLEIVFAIVADPLTTITVMKAIGISVVGAVASAATAIGIIDRLKDTKIDRVVIDSKTKEATLITKDGEFNTTSNVAQLVSSREIRQALHKVIQAPLQGRSNATISFISKDAEVVLAEPEIKNFTPIRSDVTEKENKEIFQKVVQFTKLNFKSRRGWTVQSKDGLDVSVTIRDDAFLSKVAANEEAFQKDKFYTVEIQKTETINISGAKTSYDIVRVISEHN</sequence>
<dbReference type="RefSeq" id="WP_060404469.1">
    <property type="nucleotide sequence ID" value="NZ_LT963409.1"/>
</dbReference>
<gene>
    <name evidence="1" type="ORF">CFBP3840_02470</name>
</gene>
<protein>
    <submittedName>
        <fullName evidence="1">Uncharacterized protein</fullName>
    </submittedName>
</protein>
<evidence type="ECO:0000313" key="2">
    <source>
        <dbReference type="Proteomes" id="UP000238095"/>
    </source>
</evidence>
<accession>A0A2K4WUH0</accession>
<dbReference type="EMBL" id="LT963409">
    <property type="protein sequence ID" value="SOS39516.1"/>
    <property type="molecule type" value="Genomic_DNA"/>
</dbReference>
<organism evidence="1 2">
    <name type="scientific">Pseudomonas syringae</name>
    <dbReference type="NCBI Taxonomy" id="317"/>
    <lineage>
        <taxon>Bacteria</taxon>
        <taxon>Pseudomonadati</taxon>
        <taxon>Pseudomonadota</taxon>
        <taxon>Gammaproteobacteria</taxon>
        <taxon>Pseudomonadales</taxon>
        <taxon>Pseudomonadaceae</taxon>
        <taxon>Pseudomonas</taxon>
    </lineage>
</organism>
<dbReference type="Proteomes" id="UP000238095">
    <property type="component" value="Chromosome 1"/>
</dbReference>
<name>A0A2K4WUH0_PSESX</name>